<evidence type="ECO:0000256" key="1">
    <source>
        <dbReference type="ARBA" id="ARBA00022737"/>
    </source>
</evidence>
<sequence>MSLITIQALGRHCYLGQLYNATSTTLIPGFRLFNTSDIKLIKTSASSTDVKYEEVKSLREKVNLLNISAQLSVSILSGAIDISGMGSYLQNDKESTESVTVVVVGRYRTYSESLDVNQLVQLQAMTNHQLANLKATHVVTSITYGGNVVASLTQSQDLSASDLDIKGKFSLEVFKGMGKLFGAGASAELSVEDRKKLNSYNLRVKLTADFFSQGDEIPVDAPALLTAFKKTPSLIGEGVACEVTLAPLAWFQTGIPTFRELADADLLQLTDLYDRIIVLEQNRSALSANASEQEDLFPSFLTSCRNSSFQVSHLVQQARQELRLFLEATRSTQSNVKSPTEFCEEVEGRFDDEIARYKKDHAEWLSMMERVRAAKKHGFPPVSINELRRTMSRQSKETVAIILIPENVLFGRLLVTYRDLAEDIRKWRATIDDKPVDDGLHSGMETVFVSVYADRLVDQELLGLDDETKLVELALKTARTESTPVFLTYGLTRNTLAQLKWNMLNQEGWGVLVNRDEGWRYIGDVHKGVRHGIGVITYADGSVYQGDWFEGKRDESGELFPPQSQSAGDQPGTRGSKGVFVDDDFVSDGVIVKVTVYRGQSPIQFSHVALRKGDATFSHIEKIGRVLGWQLGKRYRLKVEADKSVLLEVLANGTRVDPSEDPDVESTPWPFEDTDREIMIAAIAL</sequence>
<dbReference type="InterPro" id="IPR052090">
    <property type="entry name" value="Cytolytic_pore-forming_toxin"/>
</dbReference>
<gene>
    <name evidence="3" type="ORF">E1B28_009780</name>
</gene>
<organism evidence="3 4">
    <name type="scientific">Marasmius oreades</name>
    <name type="common">fairy-ring Marasmius</name>
    <dbReference type="NCBI Taxonomy" id="181124"/>
    <lineage>
        <taxon>Eukaryota</taxon>
        <taxon>Fungi</taxon>
        <taxon>Dikarya</taxon>
        <taxon>Basidiomycota</taxon>
        <taxon>Agaricomycotina</taxon>
        <taxon>Agaricomycetes</taxon>
        <taxon>Agaricomycetidae</taxon>
        <taxon>Agaricales</taxon>
        <taxon>Marasmiineae</taxon>
        <taxon>Marasmiaceae</taxon>
        <taxon>Marasmius</taxon>
    </lineage>
</organism>
<dbReference type="SMART" id="SM00698">
    <property type="entry name" value="MORN"/>
    <property type="match status" value="2"/>
</dbReference>
<dbReference type="InterPro" id="IPR056072">
    <property type="entry name" value="SNTX_MACPF/CDC-like_dom"/>
</dbReference>
<dbReference type="EMBL" id="CM032186">
    <property type="protein sequence ID" value="KAG7090682.1"/>
    <property type="molecule type" value="Genomic_DNA"/>
</dbReference>
<dbReference type="PANTHER" id="PTHR31594:SF14">
    <property type="entry name" value="FIBRONECTIN TYPE-III DOMAIN-CONTAINING PROTEIN"/>
    <property type="match status" value="1"/>
</dbReference>
<protein>
    <recommendedName>
        <fullName evidence="2">SNTX MACPF/CDC-like domain-containing protein</fullName>
    </recommendedName>
</protein>
<reference evidence="3" key="1">
    <citation type="journal article" date="2021" name="Genome Biol. Evol.">
        <title>The assembled and annotated genome of the fairy-ring fungus Marasmius oreades.</title>
        <authorList>
            <person name="Hiltunen M."/>
            <person name="Ament-Velasquez S.L."/>
            <person name="Johannesson H."/>
        </authorList>
    </citation>
    <scope>NUCLEOTIDE SEQUENCE</scope>
    <source>
        <strain evidence="3">03SP1</strain>
    </source>
</reference>
<dbReference type="OrthoDB" id="8954335at2759"/>
<dbReference type="KEGG" id="more:E1B28_009780"/>
<proteinExistence type="predicted"/>
<evidence type="ECO:0000259" key="2">
    <source>
        <dbReference type="Pfam" id="PF24674"/>
    </source>
</evidence>
<comment type="caution">
    <text evidence="3">The sequence shown here is derived from an EMBL/GenBank/DDBJ whole genome shotgun (WGS) entry which is preliminary data.</text>
</comment>
<keyword evidence="4" id="KW-1185">Reference proteome</keyword>
<accession>A0A9P7RWF8</accession>
<evidence type="ECO:0000313" key="4">
    <source>
        <dbReference type="Proteomes" id="UP001049176"/>
    </source>
</evidence>
<keyword evidence="1" id="KW-0677">Repeat</keyword>
<name>A0A9P7RWF8_9AGAR</name>
<dbReference type="Gene3D" id="2.20.110.10">
    <property type="entry name" value="Histone H3 K4-specific methyltransferase SET7/9 N-terminal domain"/>
    <property type="match status" value="1"/>
</dbReference>
<dbReference type="PANTHER" id="PTHR31594">
    <property type="entry name" value="AIG1-TYPE G DOMAIN-CONTAINING PROTEIN"/>
    <property type="match status" value="1"/>
</dbReference>
<dbReference type="Proteomes" id="UP001049176">
    <property type="component" value="Chromosome 6"/>
</dbReference>
<dbReference type="AlphaFoldDB" id="A0A9P7RWF8"/>
<dbReference type="Pfam" id="PF24674">
    <property type="entry name" value="MACPF_SNTX"/>
    <property type="match status" value="1"/>
</dbReference>
<dbReference type="SUPFAM" id="SSF82185">
    <property type="entry name" value="Histone H3 K4-specific methyltransferase SET7/9 N-terminal domain"/>
    <property type="match status" value="1"/>
</dbReference>
<feature type="domain" description="SNTX MACPF/CDC-like" evidence="2">
    <location>
        <begin position="6"/>
        <end position="159"/>
    </location>
</feature>
<dbReference type="RefSeq" id="XP_043007152.1">
    <property type="nucleotide sequence ID" value="XM_043154695.1"/>
</dbReference>
<dbReference type="InterPro" id="IPR003409">
    <property type="entry name" value="MORN"/>
</dbReference>
<dbReference type="GeneID" id="66078856"/>
<dbReference type="Pfam" id="PF02493">
    <property type="entry name" value="MORN"/>
    <property type="match status" value="2"/>
</dbReference>
<evidence type="ECO:0000313" key="3">
    <source>
        <dbReference type="EMBL" id="KAG7090682.1"/>
    </source>
</evidence>